<comment type="caution">
    <text evidence="2">The sequence shown here is derived from an EMBL/GenBank/DDBJ whole genome shotgun (WGS) entry which is preliminary data.</text>
</comment>
<evidence type="ECO:0000313" key="2">
    <source>
        <dbReference type="EMBL" id="MXV62803.1"/>
    </source>
</evidence>
<keyword evidence="1" id="KW-1133">Transmembrane helix</keyword>
<dbReference type="Proteomes" id="UP000434101">
    <property type="component" value="Unassembled WGS sequence"/>
</dbReference>
<name>A0A6B0VNK8_9EURY</name>
<evidence type="ECO:0000313" key="3">
    <source>
        <dbReference type="Proteomes" id="UP000434101"/>
    </source>
</evidence>
<dbReference type="AlphaFoldDB" id="A0A6B0VNK8"/>
<dbReference type="OrthoDB" id="350171at2157"/>
<feature type="transmembrane region" description="Helical" evidence="1">
    <location>
        <begin position="42"/>
        <end position="61"/>
    </location>
</feature>
<dbReference type="EMBL" id="WUYX01000038">
    <property type="protein sequence ID" value="MXV62803.1"/>
    <property type="molecule type" value="Genomic_DNA"/>
</dbReference>
<feature type="transmembrane region" description="Helical" evidence="1">
    <location>
        <begin position="12"/>
        <end position="36"/>
    </location>
</feature>
<keyword evidence="1" id="KW-0812">Transmembrane</keyword>
<organism evidence="2 3">
    <name type="scientific">Natronorubrum halalkaliphilum</name>
    <dbReference type="NCBI Taxonomy" id="2691917"/>
    <lineage>
        <taxon>Archaea</taxon>
        <taxon>Methanobacteriati</taxon>
        <taxon>Methanobacteriota</taxon>
        <taxon>Stenosarchaea group</taxon>
        <taxon>Halobacteria</taxon>
        <taxon>Halobacteriales</taxon>
        <taxon>Natrialbaceae</taxon>
        <taxon>Natronorubrum</taxon>
    </lineage>
</organism>
<proteinExistence type="predicted"/>
<dbReference type="RefSeq" id="WP_160065624.1">
    <property type="nucleotide sequence ID" value="NZ_WUYX01000038.1"/>
</dbReference>
<keyword evidence="3" id="KW-1185">Reference proteome</keyword>
<keyword evidence="1" id="KW-0472">Membrane</keyword>
<gene>
    <name evidence="2" type="ORF">GS429_12150</name>
</gene>
<reference evidence="2 3" key="1">
    <citation type="submission" date="2020-01" db="EMBL/GenBank/DDBJ databases">
        <title>Natronorubrum sp. JWXQ-INN 674 isolated from Inner Mongolia Autonomous Region of China.</title>
        <authorList>
            <person name="Xue Q."/>
        </authorList>
    </citation>
    <scope>NUCLEOTIDE SEQUENCE [LARGE SCALE GENOMIC DNA]</scope>
    <source>
        <strain evidence="2 3">JWXQ-INN-674</strain>
    </source>
</reference>
<accession>A0A6B0VNK8</accession>
<evidence type="ECO:0000256" key="1">
    <source>
        <dbReference type="SAM" id="Phobius"/>
    </source>
</evidence>
<sequence>MRLRRRLSRHSADVVIAVLLATVAGGLWELPAVLLAIKLNVFAIPLALAGVFDFPLWTWYVNSLMWASQLLYYTGTDIPETINRLREWDRPTVPIGTQAQPIETETHEPE</sequence>
<protein>
    <submittedName>
        <fullName evidence="2">Uncharacterized protein</fullName>
    </submittedName>
</protein>